<sequence length="184" mass="21263">MLETNRLRLRQWQPSDTEAYIAMNADEKVMRFFPSTLNREETLAQIGRAHAYIEKHGWGFWAVELKSTNEFIGFVGLLGQDAQSGFPNAPLVEIGWRLSSKHWGKGYAPEAARAALKFAFTELKLSEVYSFTALQNEPSRRVMEKIGMKNTGQNFRHPKLPKGHELEHHCLYRITSNQWLEQQQ</sequence>
<dbReference type="OrthoDB" id="9801656at2"/>
<dbReference type="AlphaFoldDB" id="A0A3S0PPU9"/>
<dbReference type="RefSeq" id="WP_126573477.1">
    <property type="nucleotide sequence ID" value="NZ_RXZH01000002.1"/>
</dbReference>
<name>A0A3S0PPU9_9VIBR</name>
<dbReference type="InterPro" id="IPR016181">
    <property type="entry name" value="Acyl_CoA_acyltransferase"/>
</dbReference>
<dbReference type="InterPro" id="IPR051531">
    <property type="entry name" value="N-acetyltransferase"/>
</dbReference>
<keyword evidence="2" id="KW-0808">Transferase</keyword>
<gene>
    <name evidence="2" type="ORF">EJ063_07280</name>
</gene>
<dbReference type="Gene3D" id="3.40.630.30">
    <property type="match status" value="1"/>
</dbReference>
<dbReference type="InterPro" id="IPR000182">
    <property type="entry name" value="GNAT_dom"/>
</dbReference>
<dbReference type="PANTHER" id="PTHR43792:SF1">
    <property type="entry name" value="N-ACETYLTRANSFERASE DOMAIN-CONTAINING PROTEIN"/>
    <property type="match status" value="1"/>
</dbReference>
<evidence type="ECO:0000313" key="2">
    <source>
        <dbReference type="EMBL" id="RTZ16592.1"/>
    </source>
</evidence>
<dbReference type="GO" id="GO:0016747">
    <property type="term" value="F:acyltransferase activity, transferring groups other than amino-acyl groups"/>
    <property type="evidence" value="ECO:0007669"/>
    <property type="project" value="InterPro"/>
</dbReference>
<comment type="caution">
    <text evidence="2">The sequence shown here is derived from an EMBL/GenBank/DDBJ whole genome shotgun (WGS) entry which is preliminary data.</text>
</comment>
<protein>
    <submittedName>
        <fullName evidence="2">N-acetyltransferase</fullName>
    </submittedName>
</protein>
<accession>A0A3S0PPU9</accession>
<evidence type="ECO:0000313" key="3">
    <source>
        <dbReference type="Proteomes" id="UP000268973"/>
    </source>
</evidence>
<evidence type="ECO:0000259" key="1">
    <source>
        <dbReference type="PROSITE" id="PS51186"/>
    </source>
</evidence>
<reference evidence="2 3" key="1">
    <citation type="submission" date="2018-12" db="EMBL/GenBank/DDBJ databases">
        <title>Vibrio sp. isolated from China Sea.</title>
        <authorList>
            <person name="Li Y."/>
        </authorList>
    </citation>
    <scope>NUCLEOTIDE SEQUENCE [LARGE SCALE GENOMIC DNA]</scope>
    <source>
        <strain evidence="2 3">BEI207</strain>
    </source>
</reference>
<dbReference type="PANTHER" id="PTHR43792">
    <property type="entry name" value="GNAT FAMILY, PUTATIVE (AFU_ORTHOLOGUE AFUA_3G00765)-RELATED-RELATED"/>
    <property type="match status" value="1"/>
</dbReference>
<dbReference type="Pfam" id="PF13302">
    <property type="entry name" value="Acetyltransf_3"/>
    <property type="match status" value="1"/>
</dbReference>
<feature type="domain" description="N-acetyltransferase" evidence="1">
    <location>
        <begin position="7"/>
        <end position="167"/>
    </location>
</feature>
<keyword evidence="3" id="KW-1185">Reference proteome</keyword>
<organism evidence="2 3">
    <name type="scientific">Vibrio aquaticus</name>
    <dbReference type="NCBI Taxonomy" id="2496559"/>
    <lineage>
        <taxon>Bacteria</taxon>
        <taxon>Pseudomonadati</taxon>
        <taxon>Pseudomonadota</taxon>
        <taxon>Gammaproteobacteria</taxon>
        <taxon>Vibrionales</taxon>
        <taxon>Vibrionaceae</taxon>
        <taxon>Vibrio</taxon>
    </lineage>
</organism>
<dbReference type="PROSITE" id="PS51186">
    <property type="entry name" value="GNAT"/>
    <property type="match status" value="1"/>
</dbReference>
<dbReference type="EMBL" id="RXZH01000002">
    <property type="protein sequence ID" value="RTZ16592.1"/>
    <property type="molecule type" value="Genomic_DNA"/>
</dbReference>
<proteinExistence type="predicted"/>
<dbReference type="SUPFAM" id="SSF55729">
    <property type="entry name" value="Acyl-CoA N-acyltransferases (Nat)"/>
    <property type="match status" value="1"/>
</dbReference>
<dbReference type="Proteomes" id="UP000268973">
    <property type="component" value="Unassembled WGS sequence"/>
</dbReference>